<dbReference type="Gene3D" id="3.30.40.10">
    <property type="entry name" value="Zinc/RING finger domain, C3HC4 (zinc finger)"/>
    <property type="match status" value="1"/>
</dbReference>
<dbReference type="InterPro" id="IPR017907">
    <property type="entry name" value="Znf_RING_CS"/>
</dbReference>
<dbReference type="InterPro" id="IPR013083">
    <property type="entry name" value="Znf_RING/FYVE/PHD"/>
</dbReference>
<protein>
    <submittedName>
        <fullName evidence="4">Uncharacterized protein</fullName>
    </submittedName>
</protein>
<keyword evidence="2" id="KW-0863">Zinc-finger</keyword>
<dbReference type="SMART" id="SM00184">
    <property type="entry name" value="RING"/>
    <property type="match status" value="1"/>
</dbReference>
<sequence length="143" mass="15696">MKPNKRLNRSKSIDSTVSTGSSLGSLSSLHKYNLRSKGPPRYVQFSDSECPICLEDYSAPVIVNCGHSFCSVCIQECIKMAGLALCPICKEQLVKSLFIYDTEYTRHIAPRKAVQYSSSITVASNTKPTGSSSLQKVARRTVV</sequence>
<evidence type="ECO:0000256" key="1">
    <source>
        <dbReference type="ARBA" id="ARBA00022723"/>
    </source>
</evidence>
<dbReference type="EnsemblMetazoa" id="AARA001496-RA">
    <property type="protein sequence ID" value="AARA001496-PA"/>
    <property type="gene ID" value="AARA001496"/>
</dbReference>
<dbReference type="GO" id="GO:0008270">
    <property type="term" value="F:zinc ion binding"/>
    <property type="evidence" value="ECO:0007669"/>
    <property type="project" value="UniProtKB-KW"/>
</dbReference>
<dbReference type="GeneID" id="120895633"/>
<dbReference type="KEGG" id="aara:120895633"/>
<dbReference type="AlphaFoldDB" id="A0A182HJS1"/>
<dbReference type="VEuPathDB" id="VectorBase:AARA001496"/>
<accession>A0A182HJS1</accession>
<dbReference type="PROSITE" id="PS00518">
    <property type="entry name" value="ZF_RING_1"/>
    <property type="match status" value="1"/>
</dbReference>
<dbReference type="InterPro" id="IPR018957">
    <property type="entry name" value="Znf_C3HC4_RING-type"/>
</dbReference>
<organism evidence="4 5">
    <name type="scientific">Anopheles arabiensis</name>
    <name type="common">Mosquito</name>
    <dbReference type="NCBI Taxonomy" id="7173"/>
    <lineage>
        <taxon>Eukaryota</taxon>
        <taxon>Metazoa</taxon>
        <taxon>Ecdysozoa</taxon>
        <taxon>Arthropoda</taxon>
        <taxon>Hexapoda</taxon>
        <taxon>Insecta</taxon>
        <taxon>Pterygota</taxon>
        <taxon>Neoptera</taxon>
        <taxon>Endopterygota</taxon>
        <taxon>Diptera</taxon>
        <taxon>Nematocera</taxon>
        <taxon>Culicoidea</taxon>
        <taxon>Culicidae</taxon>
        <taxon>Anophelinae</taxon>
        <taxon>Anopheles</taxon>
    </lineage>
</organism>
<evidence type="ECO:0000313" key="5">
    <source>
        <dbReference type="Proteomes" id="UP000075840"/>
    </source>
</evidence>
<dbReference type="GO" id="GO:0005634">
    <property type="term" value="C:nucleus"/>
    <property type="evidence" value="ECO:0007669"/>
    <property type="project" value="UniProtKB-ARBA"/>
</dbReference>
<dbReference type="Pfam" id="PF00097">
    <property type="entry name" value="zf-C3HC4"/>
    <property type="match status" value="1"/>
</dbReference>
<keyword evidence="1" id="KW-0479">Metal-binding</keyword>
<evidence type="ECO:0000313" key="4">
    <source>
        <dbReference type="EnsemblMetazoa" id="AARA001496-PA"/>
    </source>
</evidence>
<dbReference type="VEuPathDB" id="VectorBase:AARA21_001271"/>
<proteinExistence type="predicted"/>
<dbReference type="PANTHER" id="PTHR23327">
    <property type="entry name" value="RING FINGER PROTEIN 127"/>
    <property type="match status" value="1"/>
</dbReference>
<evidence type="ECO:0000256" key="2">
    <source>
        <dbReference type="ARBA" id="ARBA00022771"/>
    </source>
</evidence>
<keyword evidence="5" id="KW-1185">Reference proteome</keyword>
<name>A0A182HJS1_ANOAR</name>
<dbReference type="PROSITE" id="PS50089">
    <property type="entry name" value="ZF_RING_2"/>
    <property type="match status" value="1"/>
</dbReference>
<dbReference type="InterPro" id="IPR001841">
    <property type="entry name" value="Znf_RING"/>
</dbReference>
<reference evidence="4" key="1">
    <citation type="submission" date="2022-08" db="UniProtKB">
        <authorList>
            <consortium name="EnsemblMetazoa"/>
        </authorList>
    </citation>
    <scope>IDENTIFICATION</scope>
    <source>
        <strain evidence="4">Dongola</strain>
    </source>
</reference>
<dbReference type="Proteomes" id="UP000075840">
    <property type="component" value="Unassembled WGS sequence"/>
</dbReference>
<dbReference type="SUPFAM" id="SSF57850">
    <property type="entry name" value="RING/U-box"/>
    <property type="match status" value="1"/>
</dbReference>
<dbReference type="PANTHER" id="PTHR23327:SF51">
    <property type="entry name" value="TRANSCRIPTIONAL REGULATOR OF YEAST FORM ADHERENCE 3"/>
    <property type="match status" value="1"/>
</dbReference>
<evidence type="ECO:0000256" key="3">
    <source>
        <dbReference type="ARBA" id="ARBA00022833"/>
    </source>
</evidence>
<dbReference type="EMBL" id="APCN01002207">
    <property type="status" value="NOT_ANNOTATED_CDS"/>
    <property type="molecule type" value="Genomic_DNA"/>
</dbReference>
<keyword evidence="3" id="KW-0862">Zinc</keyword>
<dbReference type="RefSeq" id="XP_040155076.1">
    <property type="nucleotide sequence ID" value="XM_040299142.1"/>
</dbReference>